<protein>
    <recommendedName>
        <fullName evidence="7">TldD/PmbA family protein</fullName>
    </recommendedName>
</protein>
<feature type="domain" description="Metalloprotease TldD/E C-terminal" evidence="4">
    <location>
        <begin position="206"/>
        <end position="426"/>
    </location>
</feature>
<evidence type="ECO:0000256" key="2">
    <source>
        <dbReference type="SAM" id="MobiDB-lite"/>
    </source>
</evidence>
<evidence type="ECO:0000259" key="3">
    <source>
        <dbReference type="Pfam" id="PF01523"/>
    </source>
</evidence>
<reference evidence="6" key="1">
    <citation type="submission" date="2017-03" db="EMBL/GenBank/DDBJ databases">
        <title>Novel pathways for hydrocarbon cycling and metabolic interdependencies in hydrothermal sediment communities.</title>
        <authorList>
            <person name="Dombrowski N."/>
            <person name="Seitz K."/>
            <person name="Teske A."/>
            <person name="Baker B."/>
        </authorList>
    </citation>
    <scope>NUCLEOTIDE SEQUENCE [LARGE SCALE GENOMIC DNA]</scope>
</reference>
<evidence type="ECO:0000313" key="5">
    <source>
        <dbReference type="EMBL" id="OQX90351.1"/>
    </source>
</evidence>
<evidence type="ECO:0008006" key="7">
    <source>
        <dbReference type="Google" id="ProtNLM"/>
    </source>
</evidence>
<dbReference type="InterPro" id="IPR047657">
    <property type="entry name" value="PmbA"/>
</dbReference>
<dbReference type="GO" id="GO:0008237">
    <property type="term" value="F:metallopeptidase activity"/>
    <property type="evidence" value="ECO:0007669"/>
    <property type="project" value="InterPro"/>
</dbReference>
<dbReference type="InterPro" id="IPR035068">
    <property type="entry name" value="TldD/PmbA_N"/>
</dbReference>
<dbReference type="PANTHER" id="PTHR43421">
    <property type="entry name" value="METALLOPROTEASE PMBA"/>
    <property type="match status" value="1"/>
</dbReference>
<evidence type="ECO:0000259" key="4">
    <source>
        <dbReference type="Pfam" id="PF19289"/>
    </source>
</evidence>
<dbReference type="InterPro" id="IPR036059">
    <property type="entry name" value="TldD/PmbA_sf"/>
</dbReference>
<sequence>MMAKEMKYDIFTQITEVTPVVFENGELKQIERRETYSSGCRVILNDRVGFSSTTIKDDKELIERAKRSAEYGREIIIELPEPVEYESPELSFKATEDIKTEDMVDIGVASVNKFQNAFKNPDVNINVELRKNLSNIQFMNSEGIDTTYRKCTTTITFFITRSKEGDLLWLYDGDEAFQIEDLKIDQMVDKIIDHYEKSQNTTSIKTGTYPVIMTPYALPQFLVPFTVCINGENIEKGISILKDKKGEKIFDSSITIIDDQLDKRGTATRPFDGEGLPSRRNTIVENGILKSYIHTLSSAHNTNDQPTSNASRSGSTMPSPSLTNLRVGHGEKSKDELIESIDKGILVYFLSGVGQSNTLAGEFQNGLYLGYLIEDGKIKGRLKNVMLSGNLFDVMKNIGGISKEIELVYGDMYMPYIMLNNVSVAGG</sequence>
<name>A0A1W9S0H5_9BACT</name>
<feature type="compositionally biased region" description="Polar residues" evidence="2">
    <location>
        <begin position="298"/>
        <end position="324"/>
    </location>
</feature>
<dbReference type="SUPFAM" id="SSF111283">
    <property type="entry name" value="Putative modulator of DNA gyrase, PmbA/TldD"/>
    <property type="match status" value="1"/>
</dbReference>
<dbReference type="GO" id="GO:0006508">
    <property type="term" value="P:proteolysis"/>
    <property type="evidence" value="ECO:0007669"/>
    <property type="project" value="InterPro"/>
</dbReference>
<dbReference type="PANTHER" id="PTHR43421:SF1">
    <property type="entry name" value="METALLOPROTEASE PMBA"/>
    <property type="match status" value="1"/>
</dbReference>
<accession>A0A1W9S0H5</accession>
<comment type="similarity">
    <text evidence="1">Belongs to the peptidase U62 family.</text>
</comment>
<feature type="region of interest" description="Disordered" evidence="2">
    <location>
        <begin position="298"/>
        <end position="330"/>
    </location>
</feature>
<comment type="caution">
    <text evidence="5">The sequence shown here is derived from an EMBL/GenBank/DDBJ whole genome shotgun (WGS) entry which is preliminary data.</text>
</comment>
<proteinExistence type="inferred from homology"/>
<gene>
    <name evidence="5" type="ORF">B6D57_03580</name>
</gene>
<dbReference type="Gene3D" id="3.30.2290.10">
    <property type="entry name" value="PmbA/TldD superfamily"/>
    <property type="match status" value="1"/>
</dbReference>
<dbReference type="Proteomes" id="UP000192611">
    <property type="component" value="Unassembled WGS sequence"/>
</dbReference>
<evidence type="ECO:0000313" key="6">
    <source>
        <dbReference type="Proteomes" id="UP000192611"/>
    </source>
</evidence>
<organism evidence="5 6">
    <name type="scientific">Candidatus Coatesbacteria bacterium 4484_99</name>
    <dbReference type="NCBI Taxonomy" id="1970774"/>
    <lineage>
        <taxon>Bacteria</taxon>
        <taxon>Candidatus Coatesiibacteriota</taxon>
    </lineage>
</organism>
<evidence type="ECO:0000256" key="1">
    <source>
        <dbReference type="ARBA" id="ARBA00005836"/>
    </source>
</evidence>
<feature type="domain" description="Metalloprotease TldD/E N-terminal" evidence="3">
    <location>
        <begin position="8"/>
        <end position="69"/>
    </location>
</feature>
<dbReference type="AlphaFoldDB" id="A0A1W9S0H5"/>
<dbReference type="InterPro" id="IPR002510">
    <property type="entry name" value="Metalloprtase-TldD/E_N"/>
</dbReference>
<dbReference type="Pfam" id="PF19289">
    <property type="entry name" value="PmbA_TldD_3rd"/>
    <property type="match status" value="1"/>
</dbReference>
<dbReference type="InterPro" id="IPR045569">
    <property type="entry name" value="Metalloprtase-TldD/E_C"/>
</dbReference>
<dbReference type="EMBL" id="NATQ01000065">
    <property type="protein sequence ID" value="OQX90351.1"/>
    <property type="molecule type" value="Genomic_DNA"/>
</dbReference>
<dbReference type="GO" id="GO:0005829">
    <property type="term" value="C:cytosol"/>
    <property type="evidence" value="ECO:0007669"/>
    <property type="project" value="TreeGrafter"/>
</dbReference>
<dbReference type="Pfam" id="PF01523">
    <property type="entry name" value="PmbA_TldD_1st"/>
    <property type="match status" value="1"/>
</dbReference>